<feature type="domain" description="U-box" evidence="1">
    <location>
        <begin position="44"/>
        <end position="112"/>
    </location>
</feature>
<dbReference type="EMBL" id="HBGK01006225">
    <property type="protein sequence ID" value="CAD9274363.1"/>
    <property type="molecule type" value="Transcribed_RNA"/>
</dbReference>
<dbReference type="InterPro" id="IPR052085">
    <property type="entry name" value="WD-SAM-U-box"/>
</dbReference>
<dbReference type="SUPFAM" id="SSF57850">
    <property type="entry name" value="RING/U-box"/>
    <property type="match status" value="1"/>
</dbReference>
<dbReference type="AlphaFoldDB" id="A0A7S1Y301"/>
<dbReference type="GO" id="GO:0016567">
    <property type="term" value="P:protein ubiquitination"/>
    <property type="evidence" value="ECO:0007669"/>
    <property type="project" value="InterPro"/>
</dbReference>
<dbReference type="PROSITE" id="PS51698">
    <property type="entry name" value="U_BOX"/>
    <property type="match status" value="1"/>
</dbReference>
<dbReference type="PANTHER" id="PTHR46573">
    <property type="entry name" value="WD REPEAT, SAM AND U-BOX DOMAIN-CONTAINING PROTEIN 1"/>
    <property type="match status" value="1"/>
</dbReference>
<dbReference type="CDD" id="cd16655">
    <property type="entry name" value="RING-Ubox_WDSUB1-like"/>
    <property type="match status" value="1"/>
</dbReference>
<reference evidence="2" key="1">
    <citation type="submission" date="2021-01" db="EMBL/GenBank/DDBJ databases">
        <authorList>
            <person name="Corre E."/>
            <person name="Pelletier E."/>
            <person name="Niang G."/>
            <person name="Scheremetjew M."/>
            <person name="Finn R."/>
            <person name="Kale V."/>
            <person name="Holt S."/>
            <person name="Cochrane G."/>
            <person name="Meng A."/>
            <person name="Brown T."/>
            <person name="Cohen L."/>
        </authorList>
    </citation>
    <scope>NUCLEOTIDE SEQUENCE</scope>
    <source>
        <strain evidence="2">CCMP 410</strain>
    </source>
</reference>
<dbReference type="GO" id="GO:0004842">
    <property type="term" value="F:ubiquitin-protein transferase activity"/>
    <property type="evidence" value="ECO:0007669"/>
    <property type="project" value="InterPro"/>
</dbReference>
<protein>
    <recommendedName>
        <fullName evidence="1">U-box domain-containing protein</fullName>
    </recommendedName>
</protein>
<organism evidence="2">
    <name type="scientific">Grammatophora oceanica</name>
    <dbReference type="NCBI Taxonomy" id="210454"/>
    <lineage>
        <taxon>Eukaryota</taxon>
        <taxon>Sar</taxon>
        <taxon>Stramenopiles</taxon>
        <taxon>Ochrophyta</taxon>
        <taxon>Bacillariophyta</taxon>
        <taxon>Fragilariophyceae</taxon>
        <taxon>Fragilariophycidae</taxon>
        <taxon>Rhabdonematales</taxon>
        <taxon>Grammatophoraceae</taxon>
        <taxon>Grammatophora</taxon>
    </lineage>
</organism>
<dbReference type="PANTHER" id="PTHR46573:SF1">
    <property type="entry name" value="WD REPEAT, SAM AND U-BOX DOMAIN-CONTAINING PROTEIN 1"/>
    <property type="match status" value="1"/>
</dbReference>
<dbReference type="SMART" id="SM00504">
    <property type="entry name" value="Ubox"/>
    <property type="match status" value="1"/>
</dbReference>
<gene>
    <name evidence="2" type="ORF">GOCE00092_LOCUS3271</name>
</gene>
<evidence type="ECO:0000313" key="2">
    <source>
        <dbReference type="EMBL" id="CAD9274363.1"/>
    </source>
</evidence>
<proteinExistence type="predicted"/>
<name>A0A7S1Y301_9STRA</name>
<sequence length="112" mass="12607">MHEYDSRWDRRVKPWFSQVNSELEEARDLLNRITLSERPSSSEVITDELTCPITLAVMKDPVMAADGITYERAAIETVIQHAPPGSMAKSPKTNLPLESHSLAENVNIRSLC</sequence>
<dbReference type="Pfam" id="PF04564">
    <property type="entry name" value="U-box"/>
    <property type="match status" value="1"/>
</dbReference>
<dbReference type="InterPro" id="IPR003613">
    <property type="entry name" value="Ubox_domain"/>
</dbReference>
<accession>A0A7S1Y301</accession>
<dbReference type="Gene3D" id="3.30.40.10">
    <property type="entry name" value="Zinc/RING finger domain, C3HC4 (zinc finger)"/>
    <property type="match status" value="1"/>
</dbReference>
<dbReference type="InterPro" id="IPR013083">
    <property type="entry name" value="Znf_RING/FYVE/PHD"/>
</dbReference>
<evidence type="ECO:0000259" key="1">
    <source>
        <dbReference type="PROSITE" id="PS51698"/>
    </source>
</evidence>